<dbReference type="EMBL" id="JBEAFC010000014">
    <property type="protein sequence ID" value="KAL1531830.1"/>
    <property type="molecule type" value="Genomic_DNA"/>
</dbReference>
<dbReference type="AlphaFoldDB" id="A0ABD1FJX9"/>
<name>A0ABD1FJX9_SALDI</name>
<protein>
    <submittedName>
        <fullName evidence="3">VQ motif-containing protein 20-like</fullName>
    </submittedName>
</protein>
<dbReference type="InterPro" id="IPR039607">
    <property type="entry name" value="VQ_8/17/18/20/21/25"/>
</dbReference>
<evidence type="ECO:0000259" key="2">
    <source>
        <dbReference type="Pfam" id="PF05678"/>
    </source>
</evidence>
<feature type="region of interest" description="Disordered" evidence="1">
    <location>
        <begin position="63"/>
        <end position="86"/>
    </location>
</feature>
<dbReference type="PANTHER" id="PTHR33143">
    <property type="entry name" value="F16F4.1 PROTEIN-RELATED"/>
    <property type="match status" value="1"/>
</dbReference>
<evidence type="ECO:0000256" key="1">
    <source>
        <dbReference type="SAM" id="MobiDB-lite"/>
    </source>
</evidence>
<feature type="region of interest" description="Disordered" evidence="1">
    <location>
        <begin position="1"/>
        <end position="32"/>
    </location>
</feature>
<sequence length="149" mass="16151">MKKANFNGAINGQRPPPLRTGKDSHAIQKPARRRQPVIIYMHSPKVIIAAPDDFMKLVQRLTGLSSNDDGSPPPPAAEAEVFSGDEESNCEMAEAEQDPAMHKTSSGYVVEAAGLGDFFCSPRTGAAAEASAISPSFMEYFKMYPDYLN</sequence>
<dbReference type="PANTHER" id="PTHR33143:SF6">
    <property type="entry name" value="OS08G0102900 PROTEIN"/>
    <property type="match status" value="1"/>
</dbReference>
<gene>
    <name evidence="3" type="ORF">AAHA92_31922</name>
</gene>
<dbReference type="Pfam" id="PF05678">
    <property type="entry name" value="VQ"/>
    <property type="match status" value="1"/>
</dbReference>
<dbReference type="InterPro" id="IPR008889">
    <property type="entry name" value="VQ"/>
</dbReference>
<feature type="domain" description="VQ" evidence="2">
    <location>
        <begin position="42"/>
        <end position="68"/>
    </location>
</feature>
<accession>A0ABD1FJX9</accession>
<dbReference type="Proteomes" id="UP001567538">
    <property type="component" value="Unassembled WGS sequence"/>
</dbReference>
<evidence type="ECO:0000313" key="4">
    <source>
        <dbReference type="Proteomes" id="UP001567538"/>
    </source>
</evidence>
<comment type="caution">
    <text evidence="3">The sequence shown here is derived from an EMBL/GenBank/DDBJ whole genome shotgun (WGS) entry which is preliminary data.</text>
</comment>
<organism evidence="3 4">
    <name type="scientific">Salvia divinorum</name>
    <name type="common">Maria pastora</name>
    <name type="synonym">Diviner's sage</name>
    <dbReference type="NCBI Taxonomy" id="28513"/>
    <lineage>
        <taxon>Eukaryota</taxon>
        <taxon>Viridiplantae</taxon>
        <taxon>Streptophyta</taxon>
        <taxon>Embryophyta</taxon>
        <taxon>Tracheophyta</taxon>
        <taxon>Spermatophyta</taxon>
        <taxon>Magnoliopsida</taxon>
        <taxon>eudicotyledons</taxon>
        <taxon>Gunneridae</taxon>
        <taxon>Pentapetalae</taxon>
        <taxon>asterids</taxon>
        <taxon>lamiids</taxon>
        <taxon>Lamiales</taxon>
        <taxon>Lamiaceae</taxon>
        <taxon>Nepetoideae</taxon>
        <taxon>Mentheae</taxon>
        <taxon>Salviinae</taxon>
        <taxon>Salvia</taxon>
        <taxon>Salvia subgen. Calosphace</taxon>
    </lineage>
</organism>
<proteinExistence type="predicted"/>
<reference evidence="3 4" key="1">
    <citation type="submission" date="2024-06" db="EMBL/GenBank/DDBJ databases">
        <title>A chromosome level genome sequence of Diviner's sage (Salvia divinorum).</title>
        <authorList>
            <person name="Ford S.A."/>
            <person name="Ro D.-K."/>
            <person name="Ness R.W."/>
            <person name="Phillips M.A."/>
        </authorList>
    </citation>
    <scope>NUCLEOTIDE SEQUENCE [LARGE SCALE GENOMIC DNA]</scope>
    <source>
        <strain evidence="3">SAF-2024a</strain>
        <tissue evidence="3">Leaf</tissue>
    </source>
</reference>
<keyword evidence="4" id="KW-1185">Reference proteome</keyword>
<evidence type="ECO:0000313" key="3">
    <source>
        <dbReference type="EMBL" id="KAL1531830.1"/>
    </source>
</evidence>